<organism evidence="2 3">
    <name type="scientific">Prorocentrum cordatum</name>
    <dbReference type="NCBI Taxonomy" id="2364126"/>
    <lineage>
        <taxon>Eukaryota</taxon>
        <taxon>Sar</taxon>
        <taxon>Alveolata</taxon>
        <taxon>Dinophyceae</taxon>
        <taxon>Prorocentrales</taxon>
        <taxon>Prorocentraceae</taxon>
        <taxon>Prorocentrum</taxon>
    </lineage>
</organism>
<keyword evidence="3" id="KW-1185">Reference proteome</keyword>
<feature type="compositionally biased region" description="Basic residues" evidence="1">
    <location>
        <begin position="476"/>
        <end position="486"/>
    </location>
</feature>
<feature type="compositionally biased region" description="Gly residues" evidence="1">
    <location>
        <begin position="585"/>
        <end position="601"/>
    </location>
</feature>
<feature type="compositionally biased region" description="Gly residues" evidence="1">
    <location>
        <begin position="487"/>
        <end position="496"/>
    </location>
</feature>
<dbReference type="Gene3D" id="3.60.130.30">
    <property type="match status" value="1"/>
</dbReference>
<feature type="compositionally biased region" description="Basic residues" evidence="1">
    <location>
        <begin position="570"/>
        <end position="582"/>
    </location>
</feature>
<reference evidence="2" key="1">
    <citation type="submission" date="2023-10" db="EMBL/GenBank/DDBJ databases">
        <authorList>
            <person name="Chen Y."/>
            <person name="Shah S."/>
            <person name="Dougan E. K."/>
            <person name="Thang M."/>
            <person name="Chan C."/>
        </authorList>
    </citation>
    <scope>NUCLEOTIDE SEQUENCE [LARGE SCALE GENOMIC DNA]</scope>
</reference>
<feature type="compositionally biased region" description="Gly residues" evidence="1">
    <location>
        <begin position="445"/>
        <end position="454"/>
    </location>
</feature>
<protein>
    <submittedName>
        <fullName evidence="2">Uncharacterized protein</fullName>
    </submittedName>
</protein>
<feature type="compositionally biased region" description="Basic and acidic residues" evidence="1">
    <location>
        <begin position="766"/>
        <end position="776"/>
    </location>
</feature>
<evidence type="ECO:0000256" key="1">
    <source>
        <dbReference type="SAM" id="MobiDB-lite"/>
    </source>
</evidence>
<feature type="compositionally biased region" description="Low complexity" evidence="1">
    <location>
        <begin position="394"/>
        <end position="418"/>
    </location>
</feature>
<feature type="compositionally biased region" description="Basic residues" evidence="1">
    <location>
        <begin position="715"/>
        <end position="726"/>
    </location>
</feature>
<dbReference type="EMBL" id="CAUYUJ010015038">
    <property type="protein sequence ID" value="CAK0849162.1"/>
    <property type="molecule type" value="Genomic_DNA"/>
</dbReference>
<feature type="compositionally biased region" description="Basic residues" evidence="1">
    <location>
        <begin position="616"/>
        <end position="626"/>
    </location>
</feature>
<evidence type="ECO:0000313" key="2">
    <source>
        <dbReference type="EMBL" id="CAK0849162.1"/>
    </source>
</evidence>
<feature type="compositionally biased region" description="Low complexity" evidence="1">
    <location>
        <begin position="497"/>
        <end position="509"/>
    </location>
</feature>
<proteinExistence type="predicted"/>
<feature type="region of interest" description="Disordered" evidence="1">
    <location>
        <begin position="392"/>
        <end position="798"/>
    </location>
</feature>
<evidence type="ECO:0000313" key="3">
    <source>
        <dbReference type="Proteomes" id="UP001189429"/>
    </source>
</evidence>
<feature type="compositionally biased region" description="Basic and acidic residues" evidence="1">
    <location>
        <begin position="658"/>
        <end position="696"/>
    </location>
</feature>
<accession>A0ABN9TSN4</accession>
<comment type="caution">
    <text evidence="2">The sequence shown here is derived from an EMBL/GenBank/DDBJ whole genome shotgun (WGS) entry which is preliminary data.</text>
</comment>
<dbReference type="Proteomes" id="UP001189429">
    <property type="component" value="Unassembled WGS sequence"/>
</dbReference>
<name>A0ABN9TSN4_9DINO</name>
<feature type="compositionally biased region" description="Basic residues" evidence="1">
    <location>
        <begin position="429"/>
        <end position="439"/>
    </location>
</feature>
<gene>
    <name evidence="2" type="ORF">PCOR1329_LOCUS41913</name>
</gene>
<feature type="compositionally biased region" description="Basic residues" evidence="1">
    <location>
        <begin position="455"/>
        <end position="467"/>
    </location>
</feature>
<feature type="compositionally biased region" description="Basic and acidic residues" evidence="1">
    <location>
        <begin position="551"/>
        <end position="564"/>
    </location>
</feature>
<sequence length="798" mass="86454">MPVTYKDESYNEVMTWTENTEIQYAANKKSGKSFERYGKYMKAKTVGESLSLGSLGADLLFDFEKGLLWRTGGPTRERPPEVKGVDRDEVKSWNKTDQQLGKMYEKWKSWSATFAALEESGLTREELKAANDEQDVECGTDSMLIAIGRRKAQERAREILKAADQQGGRPVTDDELLSCLRLWAFKENTNRTNVTPEGETFVYSDTIGLIKMSTCEKTLLTAGTKRYEEFTMLINRWFKDRMPNELKGSFGYTSININKNYAGRLHRDGNNQGPSMIKAFGEFVGGELNYWPHDDKKLPLEEFDDSKKITMNIQDNIMLFDGNRGHCVNDFHGERYTLVFFSIRTWNKVPAEDLKEALRCGIPVPTQELMPKMQALLGPGPAGYRVWEQRPDGAAPEAPAAAAARAPPAAATATTARAHQQALLTPRASRGRLRCRGARRSALSGLGGGGLRGGGARRGRARPRCRGGRGGDRGRVRGRGRPRGGRGHQGVPGGGRRAPCGARPRAVAGGRRGGRRAGHRDRREGVRWGGPRAERCAGSGDGGGAPRRRGDRPGGHPAERRRGSGDGGRAPHRRGLGRRSRASRQGGGRGGGAAAGRGGAGRAPHASRGRPLGVGLRRRGPLGRRRGGAERGRAGGAGRRKGARPDRGGRVGLPGAPEGRRDGGGLQEESHRAPEPRREARPDTGGHAQGHFDKTTSKGKGAAGSNGRQGDAHPARTRPGARRGRHLRAEAGDPPEAGGPGPQRPRRGRQGAARGAGAGTRAQRRHGYDRQLRREAPPMGGGARRRPRYEAPAEGQPV</sequence>
<feature type="compositionally biased region" description="Low complexity" evidence="1">
    <location>
        <begin position="602"/>
        <end position="615"/>
    </location>
</feature>
<feature type="compositionally biased region" description="Low complexity" evidence="1">
    <location>
        <begin position="750"/>
        <end position="761"/>
    </location>
</feature>